<dbReference type="AlphaFoldDB" id="A0AAW1HRZ9"/>
<feature type="compositionally biased region" description="Acidic residues" evidence="1">
    <location>
        <begin position="41"/>
        <end position="54"/>
    </location>
</feature>
<feature type="region of interest" description="Disordered" evidence="1">
    <location>
        <begin position="41"/>
        <end position="65"/>
    </location>
</feature>
<reference evidence="2 3" key="1">
    <citation type="journal article" date="2024" name="BMC Genomics">
        <title>De novo assembly and annotation of Popillia japonica's genome with initial clues to its potential as an invasive pest.</title>
        <authorList>
            <person name="Cucini C."/>
            <person name="Boschi S."/>
            <person name="Funari R."/>
            <person name="Cardaioli E."/>
            <person name="Iannotti N."/>
            <person name="Marturano G."/>
            <person name="Paoli F."/>
            <person name="Bruttini M."/>
            <person name="Carapelli A."/>
            <person name="Frati F."/>
            <person name="Nardi F."/>
        </authorList>
    </citation>
    <scope>NUCLEOTIDE SEQUENCE [LARGE SCALE GENOMIC DNA]</scope>
    <source>
        <strain evidence="2">DMR45628</strain>
    </source>
</reference>
<protein>
    <submittedName>
        <fullName evidence="2">Uncharacterized protein</fullName>
    </submittedName>
</protein>
<gene>
    <name evidence="2" type="ORF">QE152_g40166</name>
</gene>
<proteinExistence type="predicted"/>
<organism evidence="2 3">
    <name type="scientific">Popillia japonica</name>
    <name type="common">Japanese beetle</name>
    <dbReference type="NCBI Taxonomy" id="7064"/>
    <lineage>
        <taxon>Eukaryota</taxon>
        <taxon>Metazoa</taxon>
        <taxon>Ecdysozoa</taxon>
        <taxon>Arthropoda</taxon>
        <taxon>Hexapoda</taxon>
        <taxon>Insecta</taxon>
        <taxon>Pterygota</taxon>
        <taxon>Neoptera</taxon>
        <taxon>Endopterygota</taxon>
        <taxon>Coleoptera</taxon>
        <taxon>Polyphaga</taxon>
        <taxon>Scarabaeiformia</taxon>
        <taxon>Scarabaeidae</taxon>
        <taxon>Rutelinae</taxon>
        <taxon>Popillia</taxon>
    </lineage>
</organism>
<sequence length="121" mass="14358">MSYEEEQARLQRLIEGIDPYVAEYDDDHDDEEVDYVETFDDNTDTEQELEDEIEAGPSTDTRQFQDPFFLGRDQITKWKKHIPPRNVRKRAENIIKILPGVKGQARILKSEIDTWRMERSL</sequence>
<accession>A0AAW1HRZ9</accession>
<evidence type="ECO:0000313" key="2">
    <source>
        <dbReference type="EMBL" id="KAK9679243.1"/>
    </source>
</evidence>
<evidence type="ECO:0000313" key="3">
    <source>
        <dbReference type="Proteomes" id="UP001458880"/>
    </source>
</evidence>
<name>A0AAW1HRZ9_POPJA</name>
<keyword evidence="3" id="KW-1185">Reference proteome</keyword>
<dbReference type="EMBL" id="JASPKY010001057">
    <property type="protein sequence ID" value="KAK9679243.1"/>
    <property type="molecule type" value="Genomic_DNA"/>
</dbReference>
<evidence type="ECO:0000256" key="1">
    <source>
        <dbReference type="SAM" id="MobiDB-lite"/>
    </source>
</evidence>
<comment type="caution">
    <text evidence="2">The sequence shown here is derived from an EMBL/GenBank/DDBJ whole genome shotgun (WGS) entry which is preliminary data.</text>
</comment>
<dbReference type="Proteomes" id="UP001458880">
    <property type="component" value="Unassembled WGS sequence"/>
</dbReference>